<evidence type="ECO:0000313" key="3">
    <source>
        <dbReference type="Proteomes" id="UP000634229"/>
    </source>
</evidence>
<dbReference type="EMBL" id="JAERRF010000007">
    <property type="protein sequence ID" value="MBL1097930.1"/>
    <property type="molecule type" value="Genomic_DNA"/>
</dbReference>
<evidence type="ECO:0000256" key="1">
    <source>
        <dbReference type="SAM" id="Phobius"/>
    </source>
</evidence>
<keyword evidence="1" id="KW-1133">Transmembrane helix</keyword>
<dbReference type="RefSeq" id="WP_201875339.1">
    <property type="nucleotide sequence ID" value="NZ_JAERRF010000007.1"/>
</dbReference>
<feature type="transmembrane region" description="Helical" evidence="1">
    <location>
        <begin position="90"/>
        <end position="115"/>
    </location>
</feature>
<feature type="transmembrane region" description="Helical" evidence="1">
    <location>
        <begin position="62"/>
        <end position="83"/>
    </location>
</feature>
<keyword evidence="1" id="KW-0472">Membrane</keyword>
<proteinExistence type="predicted"/>
<gene>
    <name evidence="2" type="ORF">JK363_14855</name>
</gene>
<dbReference type="Proteomes" id="UP000634229">
    <property type="component" value="Unassembled WGS sequence"/>
</dbReference>
<comment type="caution">
    <text evidence="2">The sequence shown here is derived from an EMBL/GenBank/DDBJ whole genome shotgun (WGS) entry which is preliminary data.</text>
</comment>
<organism evidence="2 3">
    <name type="scientific">Streptomyces coffeae</name>
    <dbReference type="NCBI Taxonomy" id="621382"/>
    <lineage>
        <taxon>Bacteria</taxon>
        <taxon>Bacillati</taxon>
        <taxon>Actinomycetota</taxon>
        <taxon>Actinomycetes</taxon>
        <taxon>Kitasatosporales</taxon>
        <taxon>Streptomycetaceae</taxon>
        <taxon>Streptomyces</taxon>
    </lineage>
</organism>
<reference evidence="2 3" key="1">
    <citation type="submission" date="2021-01" db="EMBL/GenBank/DDBJ databases">
        <title>WGS of actinomycetes isolated from Thailand.</title>
        <authorList>
            <person name="Thawai C."/>
        </authorList>
    </citation>
    <scope>NUCLEOTIDE SEQUENCE [LARGE SCALE GENOMIC DNA]</scope>
    <source>
        <strain evidence="2 3">CA1R205</strain>
    </source>
</reference>
<sequence length="148" mass="15317">MKEVKAVVMHAAQTGAVGTGQVKEQSLLRLALKLDGAVSGAVAVLSLLGARPMDGLLGLPAWLHWAQGGFLAVYAAALWYAATRPRVIRWIAVGAVVLNVVWAVGCLALATAGWFPVTDLGTLYIGFIGIAVVVFAALQVAGLRRAAG</sequence>
<feature type="transmembrane region" description="Helical" evidence="1">
    <location>
        <begin position="121"/>
        <end position="143"/>
    </location>
</feature>
<keyword evidence="1" id="KW-0812">Transmembrane</keyword>
<keyword evidence="3" id="KW-1185">Reference proteome</keyword>
<accession>A0ABS1NDG1</accession>
<name>A0ABS1NDG1_9ACTN</name>
<evidence type="ECO:0000313" key="2">
    <source>
        <dbReference type="EMBL" id="MBL1097930.1"/>
    </source>
</evidence>
<protein>
    <submittedName>
        <fullName evidence="2">Uncharacterized protein</fullName>
    </submittedName>
</protein>